<keyword evidence="3" id="KW-0804">Transcription</keyword>
<accession>A0A0M3ASG0</accession>
<dbReference type="AlphaFoldDB" id="A0A0M3ASG0"/>
<name>A0A0M3ASG0_9SPHN</name>
<dbReference type="Proteomes" id="UP000033874">
    <property type="component" value="Unassembled WGS sequence"/>
</dbReference>
<dbReference type="Pfam" id="PF01614">
    <property type="entry name" value="IclR_C"/>
    <property type="match status" value="1"/>
</dbReference>
<feature type="domain" description="HTH iclR-type" evidence="4">
    <location>
        <begin position="9"/>
        <end position="71"/>
    </location>
</feature>
<dbReference type="Pfam" id="PF09339">
    <property type="entry name" value="HTH_IclR"/>
    <property type="match status" value="1"/>
</dbReference>
<reference evidence="6 7" key="1">
    <citation type="submission" date="2015-04" db="EMBL/GenBank/DDBJ databases">
        <title>Genome sequence of aromatic hydrocarbons-degrading Sphingobium chungbukense DJ77.</title>
        <authorList>
            <person name="Kim Y.-C."/>
            <person name="Chae J.-C."/>
        </authorList>
    </citation>
    <scope>NUCLEOTIDE SEQUENCE [LARGE SCALE GENOMIC DNA]</scope>
    <source>
        <strain evidence="6 7">DJ77</strain>
    </source>
</reference>
<dbReference type="GO" id="GO:0003700">
    <property type="term" value="F:DNA-binding transcription factor activity"/>
    <property type="evidence" value="ECO:0007669"/>
    <property type="project" value="TreeGrafter"/>
</dbReference>
<dbReference type="InterPro" id="IPR029016">
    <property type="entry name" value="GAF-like_dom_sf"/>
</dbReference>
<dbReference type="SUPFAM" id="SSF55781">
    <property type="entry name" value="GAF domain-like"/>
    <property type="match status" value="1"/>
</dbReference>
<dbReference type="Gene3D" id="3.30.450.40">
    <property type="match status" value="1"/>
</dbReference>
<dbReference type="InterPro" id="IPR036390">
    <property type="entry name" value="WH_DNA-bd_sf"/>
</dbReference>
<gene>
    <name evidence="6" type="ORF">YP76_12220</name>
</gene>
<dbReference type="PROSITE" id="PS51078">
    <property type="entry name" value="ICLR_ED"/>
    <property type="match status" value="1"/>
</dbReference>
<evidence type="ECO:0000313" key="7">
    <source>
        <dbReference type="Proteomes" id="UP000033874"/>
    </source>
</evidence>
<keyword evidence="2" id="KW-0238">DNA-binding</keyword>
<dbReference type="GO" id="GO:0045892">
    <property type="term" value="P:negative regulation of DNA-templated transcription"/>
    <property type="evidence" value="ECO:0007669"/>
    <property type="project" value="TreeGrafter"/>
</dbReference>
<keyword evidence="1" id="KW-0805">Transcription regulation</keyword>
<dbReference type="SUPFAM" id="SSF46785">
    <property type="entry name" value="Winged helix' DNA-binding domain"/>
    <property type="match status" value="1"/>
</dbReference>
<evidence type="ECO:0000259" key="5">
    <source>
        <dbReference type="PROSITE" id="PS51078"/>
    </source>
</evidence>
<evidence type="ECO:0000256" key="1">
    <source>
        <dbReference type="ARBA" id="ARBA00023015"/>
    </source>
</evidence>
<proteinExistence type="predicted"/>
<dbReference type="InterPro" id="IPR005471">
    <property type="entry name" value="Tscrpt_reg_IclR_N"/>
</dbReference>
<dbReference type="PANTHER" id="PTHR30136">
    <property type="entry name" value="HELIX-TURN-HELIX TRANSCRIPTIONAL REGULATOR, ICLR FAMILY"/>
    <property type="match status" value="1"/>
</dbReference>
<evidence type="ECO:0000259" key="4">
    <source>
        <dbReference type="PROSITE" id="PS51077"/>
    </source>
</evidence>
<dbReference type="STRING" id="56193.YP76_12220"/>
<organism evidence="6 7">
    <name type="scientific">Sphingobium chungbukense</name>
    <dbReference type="NCBI Taxonomy" id="56193"/>
    <lineage>
        <taxon>Bacteria</taxon>
        <taxon>Pseudomonadati</taxon>
        <taxon>Pseudomonadota</taxon>
        <taxon>Alphaproteobacteria</taxon>
        <taxon>Sphingomonadales</taxon>
        <taxon>Sphingomonadaceae</taxon>
        <taxon>Sphingobium</taxon>
    </lineage>
</organism>
<comment type="caution">
    <text evidence="6">The sequence shown here is derived from an EMBL/GenBank/DDBJ whole genome shotgun (WGS) entry which is preliminary data.</text>
</comment>
<dbReference type="InterPro" id="IPR050707">
    <property type="entry name" value="HTH_MetabolicPath_Reg"/>
</dbReference>
<dbReference type="EMBL" id="LBIC01000005">
    <property type="protein sequence ID" value="KKW91866.1"/>
    <property type="molecule type" value="Genomic_DNA"/>
</dbReference>
<dbReference type="Gene3D" id="1.10.10.10">
    <property type="entry name" value="Winged helix-like DNA-binding domain superfamily/Winged helix DNA-binding domain"/>
    <property type="match status" value="1"/>
</dbReference>
<dbReference type="PANTHER" id="PTHR30136:SF35">
    <property type="entry name" value="HTH-TYPE TRANSCRIPTIONAL REGULATOR RV1719"/>
    <property type="match status" value="1"/>
</dbReference>
<evidence type="ECO:0000256" key="3">
    <source>
        <dbReference type="ARBA" id="ARBA00023163"/>
    </source>
</evidence>
<protein>
    <submittedName>
        <fullName evidence="6">IclR family transcriptional regulator</fullName>
    </submittedName>
</protein>
<evidence type="ECO:0000256" key="2">
    <source>
        <dbReference type="ARBA" id="ARBA00023125"/>
    </source>
</evidence>
<dbReference type="RefSeq" id="WP_046763873.1">
    <property type="nucleotide sequence ID" value="NZ_LBIC01000005.1"/>
</dbReference>
<dbReference type="InterPro" id="IPR036388">
    <property type="entry name" value="WH-like_DNA-bd_sf"/>
</dbReference>
<dbReference type="PATRIC" id="fig|56193.3.peg.2538"/>
<feature type="domain" description="IclR-ED" evidence="5">
    <location>
        <begin position="72"/>
        <end position="256"/>
    </location>
</feature>
<dbReference type="GO" id="GO:0003677">
    <property type="term" value="F:DNA binding"/>
    <property type="evidence" value="ECO:0007669"/>
    <property type="project" value="UniProtKB-KW"/>
</dbReference>
<keyword evidence="7" id="KW-1185">Reference proteome</keyword>
<dbReference type="InterPro" id="IPR014757">
    <property type="entry name" value="Tscrpt_reg_IclR_C"/>
</dbReference>
<dbReference type="PROSITE" id="PS51077">
    <property type="entry name" value="HTH_ICLR"/>
    <property type="match status" value="1"/>
</dbReference>
<sequence length="280" mass="31287">MATSASRTIKSAHRVLEILEYFDQDRRVATVMEMSRTLNYPQSSTSELLRCLTRLGYLHYNRVRRTYSPTARVALLGAWVKPSLFRGGPVLSAIDEIAKLTGETVLLSTSSNYVLQHLHVIHGNNEHALDAHAGDQLSILHSTQGRLLLSSYRNEGIRSAVHRLNAEETDLSRHVRVAELLSEFAVLREKGWSIDQNPDGVGCVAVLLPFGRNMDRLTVSVIAQPSVIAERGQEILDLLLSRKSSIAALHQEEEGVEQDNSNVVKMPETIKIASYRRHFA</sequence>
<evidence type="ECO:0000313" key="6">
    <source>
        <dbReference type="EMBL" id="KKW91866.1"/>
    </source>
</evidence>